<gene>
    <name evidence="7" type="ORF">IB286_11285</name>
</gene>
<name>A0A927C1K3_9GAMM</name>
<reference evidence="7" key="1">
    <citation type="submission" date="2020-09" db="EMBL/GenBank/DDBJ databases">
        <authorList>
            <person name="Yoon J.-W."/>
        </authorList>
    </citation>
    <scope>NUCLEOTIDE SEQUENCE</scope>
    <source>
        <strain evidence="7">KMU-158</strain>
    </source>
</reference>
<protein>
    <submittedName>
        <fullName evidence="7">LysR family transcriptional regulator</fullName>
    </submittedName>
</protein>
<keyword evidence="4" id="KW-0804">Transcription</keyword>
<dbReference type="InterPro" id="IPR036390">
    <property type="entry name" value="WH_DNA-bd_sf"/>
</dbReference>
<keyword evidence="2" id="KW-0805">Transcription regulation</keyword>
<dbReference type="Proteomes" id="UP000610558">
    <property type="component" value="Unassembled WGS sequence"/>
</dbReference>
<dbReference type="InterPro" id="IPR000847">
    <property type="entry name" value="LysR_HTH_N"/>
</dbReference>
<dbReference type="AlphaFoldDB" id="A0A927C1K3"/>
<evidence type="ECO:0000256" key="1">
    <source>
        <dbReference type="ARBA" id="ARBA00009437"/>
    </source>
</evidence>
<sequence length="305" mass="34737">MKLSHLNRLTLRQLDVFLAVCQQRSYSRAAEQLALTQPAVSAQIRSLETLIQQPLFDYIGKQLFLTKAGELVERAARDLKQRLINLEIELNELHGRLAGRLNLAIETSAEQLLPRYIQRFSERHPEVEIVLQVENHQGLLRRLSDNLDDLAVLTRVPGDRGLNFTPFAEHQLLAVACPNHPLTQRSDVSLMEVLGYTLLARESGSGSAQIFEDFCQQQSCVIKRRRQLGSNQAILHSLLAQSHTDDHHYAILPKLLVEEEIRMGRLKTIEVNSMPIRRSWCSAYPRGKHLNPVAEAFLKNLHMPL</sequence>
<dbReference type="InterPro" id="IPR005119">
    <property type="entry name" value="LysR_subst-bd"/>
</dbReference>
<evidence type="ECO:0000256" key="4">
    <source>
        <dbReference type="ARBA" id="ARBA00023163"/>
    </source>
</evidence>
<organism evidence="7 8">
    <name type="scientific">Spongiibacter pelagi</name>
    <dbReference type="NCBI Taxonomy" id="2760804"/>
    <lineage>
        <taxon>Bacteria</taxon>
        <taxon>Pseudomonadati</taxon>
        <taxon>Pseudomonadota</taxon>
        <taxon>Gammaproteobacteria</taxon>
        <taxon>Cellvibrionales</taxon>
        <taxon>Spongiibacteraceae</taxon>
        <taxon>Spongiibacter</taxon>
    </lineage>
</organism>
<dbReference type="PROSITE" id="PS50931">
    <property type="entry name" value="HTH_LYSR"/>
    <property type="match status" value="1"/>
</dbReference>
<evidence type="ECO:0000256" key="2">
    <source>
        <dbReference type="ARBA" id="ARBA00023015"/>
    </source>
</evidence>
<comment type="caution">
    <text evidence="7">The sequence shown here is derived from an EMBL/GenBank/DDBJ whole genome shotgun (WGS) entry which is preliminary data.</text>
</comment>
<dbReference type="GO" id="GO:0000976">
    <property type="term" value="F:transcription cis-regulatory region binding"/>
    <property type="evidence" value="ECO:0007669"/>
    <property type="project" value="TreeGrafter"/>
</dbReference>
<dbReference type="Pfam" id="PF00126">
    <property type="entry name" value="HTH_1"/>
    <property type="match status" value="1"/>
</dbReference>
<feature type="domain" description="HTH lysR-type" evidence="6">
    <location>
        <begin position="9"/>
        <end position="66"/>
    </location>
</feature>
<dbReference type="SUPFAM" id="SSF46785">
    <property type="entry name" value="Winged helix' DNA-binding domain"/>
    <property type="match status" value="1"/>
</dbReference>
<evidence type="ECO:0000256" key="5">
    <source>
        <dbReference type="SAM" id="Coils"/>
    </source>
</evidence>
<keyword evidence="5" id="KW-0175">Coiled coil</keyword>
<dbReference type="Gene3D" id="1.10.10.10">
    <property type="entry name" value="Winged helix-like DNA-binding domain superfamily/Winged helix DNA-binding domain"/>
    <property type="match status" value="1"/>
</dbReference>
<evidence type="ECO:0000313" key="8">
    <source>
        <dbReference type="Proteomes" id="UP000610558"/>
    </source>
</evidence>
<evidence type="ECO:0000259" key="6">
    <source>
        <dbReference type="PROSITE" id="PS50931"/>
    </source>
</evidence>
<dbReference type="PANTHER" id="PTHR30126">
    <property type="entry name" value="HTH-TYPE TRANSCRIPTIONAL REGULATOR"/>
    <property type="match status" value="1"/>
</dbReference>
<dbReference type="Gene3D" id="3.40.190.290">
    <property type="match status" value="1"/>
</dbReference>
<keyword evidence="3" id="KW-0238">DNA-binding</keyword>
<dbReference type="Pfam" id="PF03466">
    <property type="entry name" value="LysR_substrate"/>
    <property type="match status" value="1"/>
</dbReference>
<accession>A0A927C1K3</accession>
<dbReference type="InterPro" id="IPR036388">
    <property type="entry name" value="WH-like_DNA-bd_sf"/>
</dbReference>
<dbReference type="PRINTS" id="PR00039">
    <property type="entry name" value="HTHLYSR"/>
</dbReference>
<dbReference type="PANTHER" id="PTHR30126:SF5">
    <property type="entry name" value="HTH-TYPE TRANSCRIPTIONAL ACTIVATOR CMPR"/>
    <property type="match status" value="1"/>
</dbReference>
<comment type="similarity">
    <text evidence="1">Belongs to the LysR transcriptional regulatory family.</text>
</comment>
<dbReference type="SUPFAM" id="SSF53850">
    <property type="entry name" value="Periplasmic binding protein-like II"/>
    <property type="match status" value="1"/>
</dbReference>
<dbReference type="RefSeq" id="WP_190765593.1">
    <property type="nucleotide sequence ID" value="NZ_JACXLD010000006.1"/>
</dbReference>
<feature type="coiled-coil region" evidence="5">
    <location>
        <begin position="69"/>
        <end position="96"/>
    </location>
</feature>
<evidence type="ECO:0000256" key="3">
    <source>
        <dbReference type="ARBA" id="ARBA00023125"/>
    </source>
</evidence>
<evidence type="ECO:0000313" key="7">
    <source>
        <dbReference type="EMBL" id="MBD2859589.1"/>
    </source>
</evidence>
<dbReference type="GO" id="GO:0003700">
    <property type="term" value="F:DNA-binding transcription factor activity"/>
    <property type="evidence" value="ECO:0007669"/>
    <property type="project" value="InterPro"/>
</dbReference>
<dbReference type="EMBL" id="JACXLD010000006">
    <property type="protein sequence ID" value="MBD2859589.1"/>
    <property type="molecule type" value="Genomic_DNA"/>
</dbReference>
<keyword evidence="8" id="KW-1185">Reference proteome</keyword>
<proteinExistence type="inferred from homology"/>